<accession>A0A418Y4H5</accession>
<feature type="transmembrane region" description="Helical" evidence="2">
    <location>
        <begin position="121"/>
        <end position="140"/>
    </location>
</feature>
<dbReference type="AlphaFoldDB" id="A0A418Y4H5"/>
<evidence type="ECO:0000256" key="1">
    <source>
        <dbReference type="SAM" id="MobiDB-lite"/>
    </source>
</evidence>
<reference evidence="4 5" key="1">
    <citation type="submission" date="2018-09" db="EMBL/GenBank/DDBJ databases">
        <authorList>
            <person name="Zhu H."/>
        </authorList>
    </citation>
    <scope>NUCLEOTIDE SEQUENCE [LARGE SCALE GENOMIC DNA]</scope>
    <source>
        <strain evidence="4 5">K1S02-61</strain>
    </source>
</reference>
<keyword evidence="2" id="KW-0472">Membrane</keyword>
<dbReference type="Pfam" id="PF13464">
    <property type="entry name" value="RodZ_C"/>
    <property type="match status" value="1"/>
</dbReference>
<dbReference type="Proteomes" id="UP000284006">
    <property type="component" value="Unassembled WGS sequence"/>
</dbReference>
<feature type="domain" description="HTH cro/C1-type" evidence="3">
    <location>
        <begin position="21"/>
        <end position="77"/>
    </location>
</feature>
<name>A0A418Y4H5_9BURK</name>
<dbReference type="Gene3D" id="1.10.260.40">
    <property type="entry name" value="lambda repressor-like DNA-binding domains"/>
    <property type="match status" value="1"/>
</dbReference>
<sequence>MSGEWADQPAVPDNHGIPGKTLAAAREALGWSVEQIADQLKMAVRQVVALEAGDYAALPGPAVVRGFVRAYAKVVKLDPVPLVAQIALDAPEAGINGSVRPNRPTSFTQTRFPSHGKRGKLPVMPIAIAVIAAAAAVGAWQFGFVPGMNRGATQPAATGDAGIATLPVPANGSAVTAPAMQDPSVPLISVPPPATPGTSGGASAPVTNSPVQGVTPPPAAVAPAPAATAPVVTAPAATAPAAAAPGANALVLQVREDSWVEVRNASGKPLIRRMVKGGGSATVDITDSSTVIVGNPSAVTATLRGAEVALPPQPGKTFSRVKVQ</sequence>
<evidence type="ECO:0000259" key="3">
    <source>
        <dbReference type="SMART" id="SM00530"/>
    </source>
</evidence>
<proteinExistence type="predicted"/>
<organism evidence="4 5">
    <name type="scientific">Massilia cavernae</name>
    <dbReference type="NCBI Taxonomy" id="2320864"/>
    <lineage>
        <taxon>Bacteria</taxon>
        <taxon>Pseudomonadati</taxon>
        <taxon>Pseudomonadota</taxon>
        <taxon>Betaproteobacteria</taxon>
        <taxon>Burkholderiales</taxon>
        <taxon>Oxalobacteraceae</taxon>
        <taxon>Telluria group</taxon>
        <taxon>Massilia</taxon>
    </lineage>
</organism>
<dbReference type="SMART" id="SM00530">
    <property type="entry name" value="HTH_XRE"/>
    <property type="match status" value="1"/>
</dbReference>
<comment type="caution">
    <text evidence="4">The sequence shown here is derived from an EMBL/GenBank/DDBJ whole genome shotgun (WGS) entry which is preliminary data.</text>
</comment>
<protein>
    <submittedName>
        <fullName evidence="4">Helix-turn-helix domain-containing protein</fullName>
    </submittedName>
</protein>
<keyword evidence="5" id="KW-1185">Reference proteome</keyword>
<keyword evidence="2" id="KW-1133">Transmembrane helix</keyword>
<keyword evidence="2" id="KW-0812">Transmembrane</keyword>
<dbReference type="InterPro" id="IPR025194">
    <property type="entry name" value="RodZ-like_C"/>
</dbReference>
<dbReference type="Pfam" id="PF13413">
    <property type="entry name" value="HTH_25"/>
    <property type="match status" value="1"/>
</dbReference>
<gene>
    <name evidence="4" type="ORF">D3872_07890</name>
</gene>
<evidence type="ECO:0000256" key="2">
    <source>
        <dbReference type="SAM" id="Phobius"/>
    </source>
</evidence>
<dbReference type="PANTHER" id="PTHR34475">
    <property type="match status" value="1"/>
</dbReference>
<dbReference type="GO" id="GO:0003677">
    <property type="term" value="F:DNA binding"/>
    <property type="evidence" value="ECO:0007669"/>
    <property type="project" value="InterPro"/>
</dbReference>
<dbReference type="InterPro" id="IPR001387">
    <property type="entry name" value="Cro/C1-type_HTH"/>
</dbReference>
<dbReference type="OrthoDB" id="8561330at2"/>
<evidence type="ECO:0000313" key="4">
    <source>
        <dbReference type="EMBL" id="RJG20709.1"/>
    </source>
</evidence>
<evidence type="ECO:0000313" key="5">
    <source>
        <dbReference type="Proteomes" id="UP000284006"/>
    </source>
</evidence>
<dbReference type="EMBL" id="QYUP01000079">
    <property type="protein sequence ID" value="RJG20709.1"/>
    <property type="molecule type" value="Genomic_DNA"/>
</dbReference>
<dbReference type="SUPFAM" id="SSF47413">
    <property type="entry name" value="lambda repressor-like DNA-binding domains"/>
    <property type="match status" value="1"/>
</dbReference>
<dbReference type="InterPro" id="IPR050400">
    <property type="entry name" value="Bact_Cytoskel_RodZ"/>
</dbReference>
<dbReference type="PANTHER" id="PTHR34475:SF1">
    <property type="entry name" value="CYTOSKELETON PROTEIN RODZ"/>
    <property type="match status" value="1"/>
</dbReference>
<feature type="region of interest" description="Disordered" evidence="1">
    <location>
        <begin position="184"/>
        <end position="207"/>
    </location>
</feature>
<dbReference type="InterPro" id="IPR010982">
    <property type="entry name" value="Lambda_DNA-bd_dom_sf"/>
</dbReference>
<dbReference type="CDD" id="cd00093">
    <property type="entry name" value="HTH_XRE"/>
    <property type="match status" value="1"/>
</dbReference>